<evidence type="ECO:0000256" key="2">
    <source>
        <dbReference type="ARBA" id="ARBA00022491"/>
    </source>
</evidence>
<keyword evidence="9" id="KW-0732">Signal</keyword>
<feature type="chain" id="PRO_5001728407" description="SANT domain-containing protein" evidence="9">
    <location>
        <begin position="18"/>
        <end position="411"/>
    </location>
</feature>
<keyword evidence="6" id="KW-0238">DNA-binding</keyword>
<proteinExistence type="predicted"/>
<dbReference type="InterPro" id="IPR017884">
    <property type="entry name" value="SANT_dom"/>
</dbReference>
<evidence type="ECO:0000256" key="5">
    <source>
        <dbReference type="ARBA" id="ARBA00022833"/>
    </source>
</evidence>
<keyword evidence="7" id="KW-0539">Nucleus</keyword>
<accession>A0A077Z6R7</accession>
<feature type="region of interest" description="Disordered" evidence="8">
    <location>
        <begin position="371"/>
        <end position="411"/>
    </location>
</feature>
<dbReference type="PANTHER" id="PTHR10865">
    <property type="entry name" value="METASTASIS-ASSOCIATED PROTEIN AND MESODERM INDUCTION EARLY RESPONSE PROTEIN"/>
    <property type="match status" value="1"/>
</dbReference>
<evidence type="ECO:0000313" key="11">
    <source>
        <dbReference type="EMBL" id="CDW55524.1"/>
    </source>
</evidence>
<gene>
    <name evidence="11" type="ORF">TTRE_0000379601</name>
</gene>
<dbReference type="GO" id="GO:0003714">
    <property type="term" value="F:transcription corepressor activity"/>
    <property type="evidence" value="ECO:0007669"/>
    <property type="project" value="TreeGrafter"/>
</dbReference>
<dbReference type="SMART" id="SM00717">
    <property type="entry name" value="SANT"/>
    <property type="match status" value="1"/>
</dbReference>
<dbReference type="InterPro" id="IPR009057">
    <property type="entry name" value="Homeodomain-like_sf"/>
</dbReference>
<feature type="compositionally biased region" description="Basic and acidic residues" evidence="8">
    <location>
        <begin position="389"/>
        <end position="401"/>
    </location>
</feature>
<dbReference type="GO" id="GO:0005654">
    <property type="term" value="C:nucleoplasm"/>
    <property type="evidence" value="ECO:0007669"/>
    <property type="project" value="TreeGrafter"/>
</dbReference>
<dbReference type="SUPFAM" id="SSF46689">
    <property type="entry name" value="Homeodomain-like"/>
    <property type="match status" value="1"/>
</dbReference>
<evidence type="ECO:0000259" key="10">
    <source>
        <dbReference type="PROSITE" id="PS51293"/>
    </source>
</evidence>
<evidence type="ECO:0000256" key="8">
    <source>
        <dbReference type="SAM" id="MobiDB-lite"/>
    </source>
</evidence>
<name>A0A077Z6R7_TRITR</name>
<organism evidence="11 12">
    <name type="scientific">Trichuris trichiura</name>
    <name type="common">Whipworm</name>
    <name type="synonym">Trichocephalus trichiurus</name>
    <dbReference type="NCBI Taxonomy" id="36087"/>
    <lineage>
        <taxon>Eukaryota</taxon>
        <taxon>Metazoa</taxon>
        <taxon>Ecdysozoa</taxon>
        <taxon>Nematoda</taxon>
        <taxon>Enoplea</taxon>
        <taxon>Dorylaimia</taxon>
        <taxon>Trichinellida</taxon>
        <taxon>Trichuridae</taxon>
        <taxon>Trichuris</taxon>
    </lineage>
</organism>
<dbReference type="GO" id="GO:0042826">
    <property type="term" value="F:histone deacetylase binding"/>
    <property type="evidence" value="ECO:0007669"/>
    <property type="project" value="TreeGrafter"/>
</dbReference>
<evidence type="ECO:0000313" key="12">
    <source>
        <dbReference type="Proteomes" id="UP000030665"/>
    </source>
</evidence>
<dbReference type="PANTHER" id="PTHR10865:SF28">
    <property type="entry name" value="ELM2 DOMAIN-CONTAINING PROTEIN"/>
    <property type="match status" value="1"/>
</dbReference>
<dbReference type="InterPro" id="IPR040138">
    <property type="entry name" value="MIER/MTA"/>
</dbReference>
<evidence type="ECO:0000256" key="6">
    <source>
        <dbReference type="ARBA" id="ARBA00023125"/>
    </source>
</evidence>
<evidence type="ECO:0000256" key="9">
    <source>
        <dbReference type="SAM" id="SignalP"/>
    </source>
</evidence>
<dbReference type="GO" id="GO:0003677">
    <property type="term" value="F:DNA binding"/>
    <property type="evidence" value="ECO:0007669"/>
    <property type="project" value="UniProtKB-KW"/>
</dbReference>
<keyword evidence="3" id="KW-0479">Metal-binding</keyword>
<dbReference type="InterPro" id="IPR001005">
    <property type="entry name" value="SANT/Myb"/>
</dbReference>
<dbReference type="Gene3D" id="1.10.10.60">
    <property type="entry name" value="Homeodomain-like"/>
    <property type="match status" value="1"/>
</dbReference>
<dbReference type="GO" id="GO:0008270">
    <property type="term" value="F:zinc ion binding"/>
    <property type="evidence" value="ECO:0007669"/>
    <property type="project" value="UniProtKB-KW"/>
</dbReference>
<evidence type="ECO:0000256" key="3">
    <source>
        <dbReference type="ARBA" id="ARBA00022723"/>
    </source>
</evidence>
<keyword evidence="12" id="KW-1185">Reference proteome</keyword>
<protein>
    <recommendedName>
        <fullName evidence="10">SANT domain-containing protein</fullName>
    </recommendedName>
</protein>
<dbReference type="STRING" id="36087.A0A077Z6R7"/>
<sequence>MYLVMLYILFCVIRLYAAVKRCYYLCNPCASVIAFDASVYYFVLIVDGFVRELAFALLLPEKDSSLSDLVETYGYPSDRRSCETAKITAREEGSDKSSVASNTLENILTWDDNGCSDEELDPEYEPKHAHFSPRVGTEHQADVDLYPCTKPEYDPTYAPPVLFNFVDNDACMVFDYLASYSKMLQERKNPIPCLDVSRALDVLWQFDCKPELALEHLKKEMDDFYPENVEYTDIQLRMYPFSPHLPWKPQEVAAFENGLKMYGKNFGKIKDEMLPNRTLADLTNFHYQFKLTDRYKMLPKRSSPITEKPTGYMTRAEAAKNEEPVAGPSHAFKYASVIPEYCVDGENDADDVEVEAITTFKAIVVSVNGEEKDEATGVQKASKAGGAEEEAKAGENGDVHSVHPVTDSYEM</sequence>
<feature type="domain" description="SANT" evidence="10">
    <location>
        <begin position="247"/>
        <end position="294"/>
    </location>
</feature>
<evidence type="ECO:0000256" key="4">
    <source>
        <dbReference type="ARBA" id="ARBA00022771"/>
    </source>
</evidence>
<keyword evidence="5" id="KW-0862">Zinc</keyword>
<dbReference type="AlphaFoldDB" id="A0A077Z6R7"/>
<dbReference type="PROSITE" id="PS51293">
    <property type="entry name" value="SANT"/>
    <property type="match status" value="1"/>
</dbReference>
<dbReference type="FunFam" id="1.10.10.60:FF:000012">
    <property type="entry name" value="Metastasis-associated 1 family, member 3"/>
    <property type="match status" value="1"/>
</dbReference>
<feature type="signal peptide" evidence="9">
    <location>
        <begin position="1"/>
        <end position="17"/>
    </location>
</feature>
<reference evidence="11" key="1">
    <citation type="submission" date="2014-01" db="EMBL/GenBank/DDBJ databases">
        <authorList>
            <person name="Aslett M."/>
        </authorList>
    </citation>
    <scope>NUCLEOTIDE SEQUENCE</scope>
</reference>
<evidence type="ECO:0000256" key="1">
    <source>
        <dbReference type="ARBA" id="ARBA00004123"/>
    </source>
</evidence>
<evidence type="ECO:0000256" key="7">
    <source>
        <dbReference type="ARBA" id="ARBA00023242"/>
    </source>
</evidence>
<dbReference type="Proteomes" id="UP000030665">
    <property type="component" value="Unassembled WGS sequence"/>
</dbReference>
<comment type="subcellular location">
    <subcellularLocation>
        <location evidence="1">Nucleus</location>
    </subcellularLocation>
</comment>
<keyword evidence="4" id="KW-0863">Zinc-finger</keyword>
<keyword evidence="2" id="KW-0678">Repressor</keyword>
<dbReference type="GO" id="GO:0000122">
    <property type="term" value="P:negative regulation of transcription by RNA polymerase II"/>
    <property type="evidence" value="ECO:0007669"/>
    <property type="project" value="TreeGrafter"/>
</dbReference>
<dbReference type="OrthoDB" id="5916873at2759"/>
<dbReference type="EMBL" id="HG805960">
    <property type="protein sequence ID" value="CDW55524.1"/>
    <property type="molecule type" value="Genomic_DNA"/>
</dbReference>
<reference evidence="11" key="2">
    <citation type="submission" date="2014-03" db="EMBL/GenBank/DDBJ databases">
        <title>The whipworm genome and dual-species transcriptomics of an intimate host-pathogen interaction.</title>
        <authorList>
            <person name="Foth B.J."/>
            <person name="Tsai I.J."/>
            <person name="Reid A.J."/>
            <person name="Bancroft A.J."/>
            <person name="Nichol S."/>
            <person name="Tracey A."/>
            <person name="Holroyd N."/>
            <person name="Cotton J.A."/>
            <person name="Stanley E.J."/>
            <person name="Zarowiecki M."/>
            <person name="Liu J.Z."/>
            <person name="Huckvale T."/>
            <person name="Cooper P.J."/>
            <person name="Grencis R.K."/>
            <person name="Berriman M."/>
        </authorList>
    </citation>
    <scope>NUCLEOTIDE SEQUENCE [LARGE SCALE GENOMIC DNA]</scope>
</reference>